<dbReference type="GO" id="GO:0005634">
    <property type="term" value="C:nucleus"/>
    <property type="evidence" value="ECO:0007669"/>
    <property type="project" value="UniProtKB-SubCell"/>
</dbReference>
<dbReference type="InterPro" id="IPR012093">
    <property type="entry name" value="Pirin"/>
</dbReference>
<protein>
    <recommendedName>
        <fullName evidence="9">Pirin</fullName>
        <ecNumber evidence="8">1.13.11.24</ecNumber>
    </recommendedName>
    <alternativeName>
        <fullName evidence="10">Probable quercetin 2,3-dioxygenase PIR</fullName>
    </alternativeName>
</protein>
<dbReference type="EC" id="1.13.11.24" evidence="8"/>
<feature type="domain" description="Pirin C-terminal" evidence="13">
    <location>
        <begin position="244"/>
        <end position="351"/>
    </location>
</feature>
<dbReference type="SUPFAM" id="SSF51182">
    <property type="entry name" value="RmlC-like cupins"/>
    <property type="match status" value="1"/>
</dbReference>
<dbReference type="InterPro" id="IPR008778">
    <property type="entry name" value="Pirin_C_dom"/>
</dbReference>
<dbReference type="FunFam" id="2.60.120.10:FF:000055">
    <property type="entry name" value="pirin"/>
    <property type="match status" value="1"/>
</dbReference>
<dbReference type="CDD" id="cd02247">
    <property type="entry name" value="cupin_pirin_C"/>
    <property type="match status" value="1"/>
</dbReference>
<reference evidence="15" key="1">
    <citation type="submission" date="2025-08" db="UniProtKB">
        <authorList>
            <consortium name="RefSeq"/>
        </authorList>
    </citation>
    <scope>IDENTIFICATION</scope>
</reference>
<comment type="function">
    <text evidence="5">Transcriptional coregulator of NF-kappa-B which facilitates binding of NF-kappa-B proteins to target kappa-B genes in a redox-state-dependent manner. May be required for efficient terminal myeloid maturation of hematopoietic cells. Has quercetin 2,3-dioxygenase activity (in vitro).</text>
</comment>
<comment type="subcellular location">
    <subcellularLocation>
        <location evidence="1">Nucleus</location>
    </subcellularLocation>
</comment>
<comment type="catalytic activity">
    <reaction evidence="4">
        <text>quercetin + O2 = 2-(3,4-dihydroxybenzoyloxy)-4,6-dihydroxybenzoate + CO</text>
        <dbReference type="Rhea" id="RHEA:15381"/>
        <dbReference type="ChEBI" id="CHEBI:15379"/>
        <dbReference type="ChEBI" id="CHEBI:17245"/>
        <dbReference type="ChEBI" id="CHEBI:57628"/>
        <dbReference type="ChEBI" id="CHEBI:57694"/>
        <dbReference type="EC" id="1.13.11.24"/>
    </reaction>
</comment>
<dbReference type="InterPro" id="IPR003829">
    <property type="entry name" value="Pirin_N_dom"/>
</dbReference>
<proteinExistence type="inferred from homology"/>
<dbReference type="Gene3D" id="2.60.120.10">
    <property type="entry name" value="Jelly Rolls"/>
    <property type="match status" value="2"/>
</dbReference>
<evidence type="ECO:0000256" key="5">
    <source>
        <dbReference type="ARBA" id="ARBA00054987"/>
    </source>
</evidence>
<dbReference type="GO" id="GO:0008127">
    <property type="term" value="F:quercetin 2,3-dioxygenase activity"/>
    <property type="evidence" value="ECO:0007669"/>
    <property type="project" value="UniProtKB-EC"/>
</dbReference>
<dbReference type="CDD" id="cd02909">
    <property type="entry name" value="cupin_pirin_N"/>
    <property type="match status" value="1"/>
</dbReference>
<evidence type="ECO:0000256" key="2">
    <source>
        <dbReference type="ARBA" id="ARBA00008416"/>
    </source>
</evidence>
<dbReference type="GeneID" id="106057300"/>
<comment type="similarity">
    <text evidence="2 11">Belongs to the pirin family.</text>
</comment>
<dbReference type="PANTHER" id="PTHR13903">
    <property type="entry name" value="PIRIN-RELATED"/>
    <property type="match status" value="1"/>
</dbReference>
<dbReference type="InterPro" id="IPR011051">
    <property type="entry name" value="RmlC_Cupin_sf"/>
</dbReference>
<dbReference type="Proteomes" id="UP001165740">
    <property type="component" value="Chromosome 8"/>
</dbReference>
<dbReference type="AlphaFoldDB" id="A0A9W3B625"/>
<evidence type="ECO:0000313" key="15">
    <source>
        <dbReference type="RefSeq" id="XP_055894876.1"/>
    </source>
</evidence>
<feature type="domain" description="Pirin N-terminal" evidence="12">
    <location>
        <begin position="97"/>
        <end position="191"/>
    </location>
</feature>
<dbReference type="OMA" id="VAHRDNA"/>
<comment type="subunit">
    <text evidence="7">May interact with NF1/CTF1. Interacts with BCL3. Identified in a complex comprised of PIR, BLC3, NFKB1 and target DNA.</text>
</comment>
<evidence type="ECO:0000256" key="3">
    <source>
        <dbReference type="ARBA" id="ARBA00023242"/>
    </source>
</evidence>
<dbReference type="Pfam" id="PF05726">
    <property type="entry name" value="Pirin_C"/>
    <property type="match status" value="1"/>
</dbReference>
<keyword evidence="3" id="KW-0539">Nucleus</keyword>
<evidence type="ECO:0000256" key="11">
    <source>
        <dbReference type="RuleBase" id="RU003457"/>
    </source>
</evidence>
<accession>A0A9W3B625</accession>
<evidence type="ECO:0000256" key="6">
    <source>
        <dbReference type="ARBA" id="ARBA00060642"/>
    </source>
</evidence>
<dbReference type="RefSeq" id="XP_055894876.1">
    <property type="nucleotide sequence ID" value="XM_056038901.1"/>
</dbReference>
<evidence type="ECO:0000256" key="7">
    <source>
        <dbReference type="ARBA" id="ARBA00064668"/>
    </source>
</evidence>
<evidence type="ECO:0000256" key="1">
    <source>
        <dbReference type="ARBA" id="ARBA00004123"/>
    </source>
</evidence>
<dbReference type="InterPro" id="IPR014710">
    <property type="entry name" value="RmlC-like_jellyroll"/>
</dbReference>
<evidence type="ECO:0000259" key="12">
    <source>
        <dbReference type="Pfam" id="PF02678"/>
    </source>
</evidence>
<evidence type="ECO:0000259" key="13">
    <source>
        <dbReference type="Pfam" id="PF05726"/>
    </source>
</evidence>
<keyword evidence="14" id="KW-1185">Reference proteome</keyword>
<evidence type="ECO:0000256" key="10">
    <source>
        <dbReference type="ARBA" id="ARBA00077684"/>
    </source>
</evidence>
<evidence type="ECO:0000256" key="8">
    <source>
        <dbReference type="ARBA" id="ARBA00066677"/>
    </source>
</evidence>
<dbReference type="Pfam" id="PF02678">
    <property type="entry name" value="Pirin"/>
    <property type="match status" value="1"/>
</dbReference>
<evidence type="ECO:0000256" key="9">
    <source>
        <dbReference type="ARBA" id="ARBA00069068"/>
    </source>
</evidence>
<gene>
    <name evidence="15" type="primary">LOC106057300</name>
</gene>
<sequence>MFASRLFKACNSLRKSRTHNSHNLNLLPALINSECERINLINRISIGNTKVFFTVLATLFSTCQDNVEDSYLVKGPAMSRTVNLAFESVEQSEGAGARVRRSIGRSELRNFDPFLMLDEFSVKAPAGFPDHPHRGFETVTYMLEGETNHEDFLGHKGTIKAGDLQWMTAGRGIVHCEMPGKDLAKGLQLWINLRKTDKMIAPAYQELLDKDIPKGEKNGVQVKVIAGEAFGIKSPVYTRTPAYYLDFKMSPGSQLDQPIPKDWNTFVYILSGEAWFGPEEKSQLCKAHHTITFNTDGDSVHVHNKSGQPCHFVVISGQPIREPVVQHGPFVMTTQEEIRQAFNDYRSSKNGFENAATWNSEYTR</sequence>
<comment type="pathway">
    <text evidence="6">Flavonoid metabolism; quercetin degradation.</text>
</comment>
<organism evidence="14 15">
    <name type="scientific">Biomphalaria glabrata</name>
    <name type="common">Bloodfluke planorb</name>
    <name type="synonym">Freshwater snail</name>
    <dbReference type="NCBI Taxonomy" id="6526"/>
    <lineage>
        <taxon>Eukaryota</taxon>
        <taxon>Metazoa</taxon>
        <taxon>Spiralia</taxon>
        <taxon>Lophotrochozoa</taxon>
        <taxon>Mollusca</taxon>
        <taxon>Gastropoda</taxon>
        <taxon>Heterobranchia</taxon>
        <taxon>Euthyneura</taxon>
        <taxon>Panpulmonata</taxon>
        <taxon>Hygrophila</taxon>
        <taxon>Lymnaeoidea</taxon>
        <taxon>Planorbidae</taxon>
        <taxon>Biomphalaria</taxon>
    </lineage>
</organism>
<evidence type="ECO:0000256" key="4">
    <source>
        <dbReference type="ARBA" id="ARBA00050845"/>
    </source>
</evidence>
<evidence type="ECO:0000313" key="14">
    <source>
        <dbReference type="Proteomes" id="UP001165740"/>
    </source>
</evidence>
<dbReference type="OrthoDB" id="198735at2759"/>
<name>A0A9W3B625_BIOGL</name>
<dbReference type="PANTHER" id="PTHR13903:SF8">
    <property type="entry name" value="PIRIN"/>
    <property type="match status" value="1"/>
</dbReference>